<accession>A0ABV5PPL2</accession>
<keyword evidence="2" id="KW-1185">Reference proteome</keyword>
<dbReference type="Proteomes" id="UP001589646">
    <property type="component" value="Unassembled WGS sequence"/>
</dbReference>
<gene>
    <name evidence="1" type="ORF">ACFFRN_00850</name>
</gene>
<comment type="caution">
    <text evidence="1">The sequence shown here is derived from an EMBL/GenBank/DDBJ whole genome shotgun (WGS) entry which is preliminary data.</text>
</comment>
<proteinExistence type="predicted"/>
<name>A0ABV5PPL2_9ACTN</name>
<organism evidence="1 2">
    <name type="scientific">Nonomuraea roseola</name>
    <dbReference type="NCBI Taxonomy" id="46179"/>
    <lineage>
        <taxon>Bacteria</taxon>
        <taxon>Bacillati</taxon>
        <taxon>Actinomycetota</taxon>
        <taxon>Actinomycetes</taxon>
        <taxon>Streptosporangiales</taxon>
        <taxon>Streptosporangiaceae</taxon>
        <taxon>Nonomuraea</taxon>
    </lineage>
</organism>
<sequence length="67" mass="7038">MDMVVCSFGSEIQVNGRLADAVLCVPGVWITQVGSPEWISPGLEAAVAEPFMALTFADRSDTGPLPS</sequence>
<evidence type="ECO:0000313" key="1">
    <source>
        <dbReference type="EMBL" id="MFB9525154.1"/>
    </source>
</evidence>
<reference evidence="1 2" key="1">
    <citation type="submission" date="2024-09" db="EMBL/GenBank/DDBJ databases">
        <authorList>
            <person name="Sun Q."/>
            <person name="Mori K."/>
        </authorList>
    </citation>
    <scope>NUCLEOTIDE SEQUENCE [LARGE SCALE GENOMIC DNA]</scope>
    <source>
        <strain evidence="1 2">JCM 3323</strain>
    </source>
</reference>
<evidence type="ECO:0000313" key="2">
    <source>
        <dbReference type="Proteomes" id="UP001589646"/>
    </source>
</evidence>
<dbReference type="EMBL" id="JBHMCE010000001">
    <property type="protein sequence ID" value="MFB9525154.1"/>
    <property type="molecule type" value="Genomic_DNA"/>
</dbReference>
<protein>
    <submittedName>
        <fullName evidence="1">Uncharacterized protein</fullName>
    </submittedName>
</protein>
<dbReference type="RefSeq" id="WP_346126379.1">
    <property type="nucleotide sequence ID" value="NZ_BAAAXC010000015.1"/>
</dbReference>